<proteinExistence type="predicted"/>
<keyword evidence="1" id="KW-0732">Signal</keyword>
<reference evidence="2 3" key="1">
    <citation type="journal article" date="2012" name="Science">
        <title>The Paleozoic origin of enzymatic lignin decomposition reconstructed from 31 fungal genomes.</title>
        <authorList>
            <person name="Floudas D."/>
            <person name="Binder M."/>
            <person name="Riley R."/>
            <person name="Barry K."/>
            <person name="Blanchette R.A."/>
            <person name="Henrissat B."/>
            <person name="Martinez A.T."/>
            <person name="Otillar R."/>
            <person name="Spatafora J.W."/>
            <person name="Yadav J.S."/>
            <person name="Aerts A."/>
            <person name="Benoit I."/>
            <person name="Boyd A."/>
            <person name="Carlson A."/>
            <person name="Copeland A."/>
            <person name="Coutinho P.M."/>
            <person name="de Vries R.P."/>
            <person name="Ferreira P."/>
            <person name="Findley K."/>
            <person name="Foster B."/>
            <person name="Gaskell J."/>
            <person name="Glotzer D."/>
            <person name="Gorecki P."/>
            <person name="Heitman J."/>
            <person name="Hesse C."/>
            <person name="Hori C."/>
            <person name="Igarashi K."/>
            <person name="Jurgens J.A."/>
            <person name="Kallen N."/>
            <person name="Kersten P."/>
            <person name="Kohler A."/>
            <person name="Kuees U."/>
            <person name="Kumar T.K.A."/>
            <person name="Kuo A."/>
            <person name="LaButti K."/>
            <person name="Larrondo L.F."/>
            <person name="Lindquist E."/>
            <person name="Ling A."/>
            <person name="Lombard V."/>
            <person name="Lucas S."/>
            <person name="Lundell T."/>
            <person name="Martin R."/>
            <person name="McLaughlin D.J."/>
            <person name="Morgenstern I."/>
            <person name="Morin E."/>
            <person name="Murat C."/>
            <person name="Nagy L.G."/>
            <person name="Nolan M."/>
            <person name="Ohm R.A."/>
            <person name="Patyshakuliyeva A."/>
            <person name="Rokas A."/>
            <person name="Ruiz-Duenas F.J."/>
            <person name="Sabat G."/>
            <person name="Salamov A."/>
            <person name="Samejima M."/>
            <person name="Schmutz J."/>
            <person name="Slot J.C."/>
            <person name="St John F."/>
            <person name="Stenlid J."/>
            <person name="Sun H."/>
            <person name="Sun S."/>
            <person name="Syed K."/>
            <person name="Tsang A."/>
            <person name="Wiebenga A."/>
            <person name="Young D."/>
            <person name="Pisabarro A."/>
            <person name="Eastwood D.C."/>
            <person name="Martin F."/>
            <person name="Cullen D."/>
            <person name="Grigoriev I.V."/>
            <person name="Hibbett D.S."/>
        </authorList>
    </citation>
    <scope>NUCLEOTIDE SEQUENCE [LARGE SCALE GENOMIC DNA]</scope>
    <source>
        <strain evidence="2 3">DJM-731 SS1</strain>
    </source>
</reference>
<dbReference type="Proteomes" id="UP000030653">
    <property type="component" value="Unassembled WGS sequence"/>
</dbReference>
<name>M5FSD8_DACPD</name>
<feature type="signal peptide" evidence="1">
    <location>
        <begin position="1"/>
        <end position="23"/>
    </location>
</feature>
<evidence type="ECO:0000313" key="3">
    <source>
        <dbReference type="Proteomes" id="UP000030653"/>
    </source>
</evidence>
<feature type="chain" id="PRO_5004067128" evidence="1">
    <location>
        <begin position="24"/>
        <end position="78"/>
    </location>
</feature>
<dbReference type="GeneID" id="63688703"/>
<evidence type="ECO:0000256" key="1">
    <source>
        <dbReference type="SAM" id="SignalP"/>
    </source>
</evidence>
<dbReference type="STRING" id="1858805.M5FSD8"/>
<protein>
    <submittedName>
        <fullName evidence="2">Uncharacterized protein</fullName>
    </submittedName>
</protein>
<keyword evidence="3" id="KW-1185">Reference proteome</keyword>
<evidence type="ECO:0000313" key="2">
    <source>
        <dbReference type="EMBL" id="EJT98748.1"/>
    </source>
</evidence>
<dbReference type="EMBL" id="JH795872">
    <property type="protein sequence ID" value="EJT98748.1"/>
    <property type="molecule type" value="Genomic_DNA"/>
</dbReference>
<dbReference type="AlphaFoldDB" id="M5FSD8"/>
<accession>M5FSD8</accession>
<gene>
    <name evidence="2" type="ORF">DACRYDRAFT_24321</name>
</gene>
<feature type="non-terminal residue" evidence="2">
    <location>
        <position position="78"/>
    </location>
</feature>
<sequence>MAPLAYFSALISVTLAISSGTLAQSFPRQTTSNIGCIPPTAILSQLSSRDNVERAAADSLPCSTTCFNGNYQYAATAL</sequence>
<dbReference type="OrthoDB" id="10624744at2759"/>
<dbReference type="RefSeq" id="XP_040625646.1">
    <property type="nucleotide sequence ID" value="XM_040773641.1"/>
</dbReference>
<organism evidence="2 3">
    <name type="scientific">Dacryopinax primogenitus (strain DJM 731)</name>
    <name type="common">Brown rot fungus</name>
    <dbReference type="NCBI Taxonomy" id="1858805"/>
    <lineage>
        <taxon>Eukaryota</taxon>
        <taxon>Fungi</taxon>
        <taxon>Dikarya</taxon>
        <taxon>Basidiomycota</taxon>
        <taxon>Agaricomycotina</taxon>
        <taxon>Dacrymycetes</taxon>
        <taxon>Dacrymycetales</taxon>
        <taxon>Dacrymycetaceae</taxon>
        <taxon>Dacryopinax</taxon>
    </lineage>
</organism>
<dbReference type="HOGENOM" id="CLU_2628509_0_0_1"/>